<dbReference type="GO" id="GO:0051445">
    <property type="term" value="P:regulation of meiotic cell cycle"/>
    <property type="evidence" value="ECO:0007669"/>
    <property type="project" value="TreeGrafter"/>
</dbReference>
<dbReference type="PANTHER" id="PTHR35258:SF1">
    <property type="entry name" value="SPERMATOGENESIS-ASSOCIATED PROTEIN 22"/>
    <property type="match status" value="1"/>
</dbReference>
<dbReference type="Proteomes" id="UP000694406">
    <property type="component" value="Unplaced"/>
</dbReference>
<evidence type="ECO:0000256" key="1">
    <source>
        <dbReference type="SAM" id="MobiDB-lite"/>
    </source>
</evidence>
<feature type="region of interest" description="Disordered" evidence="1">
    <location>
        <begin position="86"/>
        <end position="179"/>
    </location>
</feature>
<dbReference type="GO" id="GO:0007129">
    <property type="term" value="P:homologous chromosome pairing at meiosis"/>
    <property type="evidence" value="ECO:0007669"/>
    <property type="project" value="InterPro"/>
</dbReference>
<dbReference type="Ensembl" id="ENSLLTT00000000260.1">
    <property type="protein sequence ID" value="ENSLLTP00000000255.1"/>
    <property type="gene ID" value="ENSLLTG00000000206.1"/>
</dbReference>
<proteinExistence type="predicted"/>
<feature type="compositionally biased region" description="Polar residues" evidence="1">
    <location>
        <begin position="31"/>
        <end position="49"/>
    </location>
</feature>
<name>A0A8C5RBA4_LATLA</name>
<protein>
    <recommendedName>
        <fullName evidence="4">Spermatogenesis associated 22</fullName>
    </recommendedName>
</protein>
<reference evidence="2" key="1">
    <citation type="submission" date="2025-08" db="UniProtKB">
        <authorList>
            <consortium name="Ensembl"/>
        </authorList>
    </citation>
    <scope>IDENTIFICATION</scope>
</reference>
<dbReference type="InterPro" id="IPR033536">
    <property type="entry name" value="Spata22"/>
</dbReference>
<keyword evidence="3" id="KW-1185">Reference proteome</keyword>
<accession>A0A8C5RBA4</accession>
<dbReference type="PANTHER" id="PTHR35258">
    <property type="entry name" value="SPERMATOGENESIS-ASSOCIATED PROTEIN 22"/>
    <property type="match status" value="1"/>
</dbReference>
<dbReference type="GO" id="GO:0007276">
    <property type="term" value="P:gamete generation"/>
    <property type="evidence" value="ECO:0007669"/>
    <property type="project" value="InterPro"/>
</dbReference>
<reference evidence="2" key="2">
    <citation type="submission" date="2025-09" db="UniProtKB">
        <authorList>
            <consortium name="Ensembl"/>
        </authorList>
    </citation>
    <scope>IDENTIFICATION</scope>
</reference>
<dbReference type="GO" id="GO:0000711">
    <property type="term" value="P:meiotic DNA repair synthesis"/>
    <property type="evidence" value="ECO:0007669"/>
    <property type="project" value="InterPro"/>
</dbReference>
<evidence type="ECO:0008006" key="4">
    <source>
        <dbReference type="Google" id="ProtNLM"/>
    </source>
</evidence>
<organism evidence="2 3">
    <name type="scientific">Laticauda laticaudata</name>
    <name type="common">Blue-ringed sea krait</name>
    <name type="synonym">Blue-lipped sea krait</name>
    <dbReference type="NCBI Taxonomy" id="8630"/>
    <lineage>
        <taxon>Eukaryota</taxon>
        <taxon>Metazoa</taxon>
        <taxon>Chordata</taxon>
        <taxon>Craniata</taxon>
        <taxon>Vertebrata</taxon>
        <taxon>Euteleostomi</taxon>
        <taxon>Lepidosauria</taxon>
        <taxon>Squamata</taxon>
        <taxon>Bifurcata</taxon>
        <taxon>Unidentata</taxon>
        <taxon>Episquamata</taxon>
        <taxon>Toxicofera</taxon>
        <taxon>Serpentes</taxon>
        <taxon>Colubroidea</taxon>
        <taxon>Elapidae</taxon>
        <taxon>Laticaudinae</taxon>
        <taxon>Laticauda</taxon>
    </lineage>
</organism>
<feature type="region of interest" description="Disordered" evidence="1">
    <location>
        <begin position="28"/>
        <end position="50"/>
    </location>
</feature>
<evidence type="ECO:0000313" key="2">
    <source>
        <dbReference type="Ensembl" id="ENSLLTP00000000255.1"/>
    </source>
</evidence>
<dbReference type="GeneTree" id="ENSGT00390000018151"/>
<dbReference type="AlphaFoldDB" id="A0A8C5RBA4"/>
<sequence>FEWSLNEPLQVKDYLRCLPIPLFNQKKRTKQPLTSNPLKHEPSSNNSADHFNFSALLADNKALFHSRQEESTNVWKRNDFPAFGRRTEDKKLSQLNDHPSPWMKPGAMYQKSAGLPQASQRSRREEAEDWDPAASQWSAVPTARLRNLQTQDPSYTFKRSPGPQNTSKKKADHAQNNKTIQVKDSAGHLKVKEKENSLRILSAVIESMKHWSQYSNKTPLLFEVLGVLDSAVTPGQFGSKTFLLRDGKETVTCVFYEIDRELPRLIRGHVHRCMGKYDLNHKVFKCVSVRPATTAEQQTFQGFVKAADVEMCQFLKTSNEM</sequence>
<evidence type="ECO:0000313" key="3">
    <source>
        <dbReference type="Proteomes" id="UP000694406"/>
    </source>
</evidence>